<sequence length="154" mass="17709">LVEVDPVSKFKIVDEHGAIILLVETDDNRNVELVMTIKCKVEAHNSRLRSLYSYLSSNYPSSIHKCLIYLNLYSSYLFYNSSIVSPQYTLDFRLNRPNNSKAGLGQIQRTYIPTKYLPLPLMSFKDAINRQNTQREGAIKIEQEESEKALKNCS</sequence>
<protein>
    <submittedName>
        <fullName evidence="1">7080_t:CDS:1</fullName>
    </submittedName>
</protein>
<gene>
    <name evidence="1" type="ORF">DERYTH_LOCUS22014</name>
</gene>
<reference evidence="1" key="1">
    <citation type="submission" date="2021-06" db="EMBL/GenBank/DDBJ databases">
        <authorList>
            <person name="Kallberg Y."/>
            <person name="Tangrot J."/>
            <person name="Rosling A."/>
        </authorList>
    </citation>
    <scope>NUCLEOTIDE SEQUENCE</scope>
    <source>
        <strain evidence="1">MA453B</strain>
    </source>
</reference>
<comment type="caution">
    <text evidence="1">The sequence shown here is derived from an EMBL/GenBank/DDBJ whole genome shotgun (WGS) entry which is preliminary data.</text>
</comment>
<dbReference type="AlphaFoldDB" id="A0A9N9JRU6"/>
<proteinExistence type="predicted"/>
<organism evidence="1 2">
    <name type="scientific">Dentiscutata erythropus</name>
    <dbReference type="NCBI Taxonomy" id="1348616"/>
    <lineage>
        <taxon>Eukaryota</taxon>
        <taxon>Fungi</taxon>
        <taxon>Fungi incertae sedis</taxon>
        <taxon>Mucoromycota</taxon>
        <taxon>Glomeromycotina</taxon>
        <taxon>Glomeromycetes</taxon>
        <taxon>Diversisporales</taxon>
        <taxon>Gigasporaceae</taxon>
        <taxon>Dentiscutata</taxon>
    </lineage>
</organism>
<name>A0A9N9JRU6_9GLOM</name>
<keyword evidence="2" id="KW-1185">Reference proteome</keyword>
<accession>A0A9N9JRU6</accession>
<evidence type="ECO:0000313" key="2">
    <source>
        <dbReference type="Proteomes" id="UP000789405"/>
    </source>
</evidence>
<evidence type="ECO:0000313" key="1">
    <source>
        <dbReference type="EMBL" id="CAG8794170.1"/>
    </source>
</evidence>
<feature type="non-terminal residue" evidence="1">
    <location>
        <position position="154"/>
    </location>
</feature>
<dbReference type="Proteomes" id="UP000789405">
    <property type="component" value="Unassembled WGS sequence"/>
</dbReference>
<dbReference type="EMBL" id="CAJVPY010029433">
    <property type="protein sequence ID" value="CAG8794170.1"/>
    <property type="molecule type" value="Genomic_DNA"/>
</dbReference>